<proteinExistence type="predicted"/>
<accession>A0A2S2NIG9</accession>
<keyword evidence="1" id="KW-0732">Signal</keyword>
<feature type="chain" id="PRO_5015614762" description="Secreted protein" evidence="1">
    <location>
        <begin position="27"/>
        <end position="99"/>
    </location>
</feature>
<evidence type="ECO:0000256" key="1">
    <source>
        <dbReference type="SAM" id="SignalP"/>
    </source>
</evidence>
<feature type="signal peptide" evidence="1">
    <location>
        <begin position="1"/>
        <end position="26"/>
    </location>
</feature>
<gene>
    <name evidence="2" type="ORF">g.107845</name>
</gene>
<dbReference type="EMBL" id="GGMR01004103">
    <property type="protein sequence ID" value="MBY16722.1"/>
    <property type="molecule type" value="Transcribed_RNA"/>
</dbReference>
<name>A0A2S2NIG9_SCHGA</name>
<organism evidence="2">
    <name type="scientific">Schizaphis graminum</name>
    <name type="common">Green bug aphid</name>
    <dbReference type="NCBI Taxonomy" id="13262"/>
    <lineage>
        <taxon>Eukaryota</taxon>
        <taxon>Metazoa</taxon>
        <taxon>Ecdysozoa</taxon>
        <taxon>Arthropoda</taxon>
        <taxon>Hexapoda</taxon>
        <taxon>Insecta</taxon>
        <taxon>Pterygota</taxon>
        <taxon>Neoptera</taxon>
        <taxon>Paraneoptera</taxon>
        <taxon>Hemiptera</taxon>
        <taxon>Sternorrhyncha</taxon>
        <taxon>Aphidomorpha</taxon>
        <taxon>Aphidoidea</taxon>
        <taxon>Aphididae</taxon>
        <taxon>Aphidini</taxon>
        <taxon>Schizaphis</taxon>
    </lineage>
</organism>
<reference evidence="2" key="1">
    <citation type="submission" date="2018-04" db="EMBL/GenBank/DDBJ databases">
        <title>Transcriptome of Schizaphis graminum biotype I.</title>
        <authorList>
            <person name="Scully E.D."/>
            <person name="Geib S.M."/>
            <person name="Palmer N.A."/>
            <person name="Koch K."/>
            <person name="Bradshaw J."/>
            <person name="Heng-Moss T."/>
            <person name="Sarath G."/>
        </authorList>
    </citation>
    <scope>NUCLEOTIDE SEQUENCE</scope>
</reference>
<dbReference type="AlphaFoldDB" id="A0A2S2NIG9"/>
<evidence type="ECO:0008006" key="3">
    <source>
        <dbReference type="Google" id="ProtNLM"/>
    </source>
</evidence>
<evidence type="ECO:0000313" key="2">
    <source>
        <dbReference type="EMBL" id="MBY16722.1"/>
    </source>
</evidence>
<sequence length="99" mass="10959">MRVCSFGESLCILWCMYSVCVHIYSAAVSTSAPPWRANPIYHRSVFDQHLLLHMRSSCGLGWKDDGGFGSRGSVEGFLSAHEQNALCQNSLFNTSKSGR</sequence>
<protein>
    <recommendedName>
        <fullName evidence="3">Secreted protein</fullName>
    </recommendedName>
</protein>